<proteinExistence type="predicted"/>
<feature type="domain" description="VWFD" evidence="3">
    <location>
        <begin position="97"/>
        <end position="271"/>
    </location>
</feature>
<comment type="caution">
    <text evidence="4">The sequence shown here is derived from an EMBL/GenBank/DDBJ whole genome shotgun (WGS) entry which is preliminary data.</text>
</comment>
<evidence type="ECO:0000256" key="1">
    <source>
        <dbReference type="ARBA" id="ARBA00023157"/>
    </source>
</evidence>
<accession>A0ABQ7TNS3</accession>
<dbReference type="SUPFAM" id="SSF57567">
    <property type="entry name" value="Serine protease inhibitors"/>
    <property type="match status" value="1"/>
</dbReference>
<dbReference type="InterPro" id="IPR002919">
    <property type="entry name" value="TIL_dom"/>
</dbReference>
<keyword evidence="5" id="KW-1185">Reference proteome</keyword>
<gene>
    <name evidence="4" type="ORF">JD844_005621</name>
</gene>
<evidence type="ECO:0000259" key="3">
    <source>
        <dbReference type="PROSITE" id="PS51233"/>
    </source>
</evidence>
<dbReference type="PANTHER" id="PTHR11339:SF244">
    <property type="entry name" value="IGGFC-BINDING PROTEIN"/>
    <property type="match status" value="1"/>
</dbReference>
<keyword evidence="2" id="KW-0325">Glycoprotein</keyword>
<dbReference type="PROSITE" id="PS51233">
    <property type="entry name" value="VWFD"/>
    <property type="match status" value="1"/>
</dbReference>
<dbReference type="InterPro" id="IPR036084">
    <property type="entry name" value="Ser_inhib-like_sf"/>
</dbReference>
<sequence>MTCPANSYYRICSNICETNCAGLTDHLQCPDNCAEGCQCNDGFFFDGLQCVSLDKCGCFEYNRYFPMFSVSFALPVDVFLDMKHYEPILLNNCSKKCVCSPGGGFICDHNTCSEDETCTVKDGILQCYSKGNISDNWFRVVVGIASCPPDGITAPRVLHVFFKDLFISVNGQNDVWVNGLPVSIPHTATDLVKFSLVGNTLLLSLPQVQVSLSSAGGVKVTINIALSGRVCGACGNFNHDQTDDLKGPGGVNIDNVPDLLTSWTAKDFTPW</sequence>
<dbReference type="Pfam" id="PF01826">
    <property type="entry name" value="TIL"/>
    <property type="match status" value="1"/>
</dbReference>
<reference evidence="4 5" key="1">
    <citation type="journal article" date="2022" name="Gigascience">
        <title>A chromosome-level genome assembly and annotation of the desert horned lizard, Phrynosoma platyrhinos, provides insight into chromosomal rearrangements among reptiles.</title>
        <authorList>
            <person name="Koochekian N."/>
            <person name="Ascanio A."/>
            <person name="Farleigh K."/>
            <person name="Card D.C."/>
            <person name="Schield D.R."/>
            <person name="Castoe T.A."/>
            <person name="Jezkova T."/>
        </authorList>
    </citation>
    <scope>NUCLEOTIDE SEQUENCE [LARGE SCALE GENOMIC DNA]</scope>
    <source>
        <strain evidence="4">NK-2021</strain>
    </source>
</reference>
<dbReference type="Gene3D" id="2.10.25.10">
    <property type="entry name" value="Laminin"/>
    <property type="match status" value="1"/>
</dbReference>
<dbReference type="Proteomes" id="UP000826234">
    <property type="component" value="Unassembled WGS sequence"/>
</dbReference>
<dbReference type="CDD" id="cd19941">
    <property type="entry name" value="TIL"/>
    <property type="match status" value="1"/>
</dbReference>
<protein>
    <recommendedName>
        <fullName evidence="3">VWFD domain-containing protein</fullName>
    </recommendedName>
</protein>
<dbReference type="Pfam" id="PF00094">
    <property type="entry name" value="VWD"/>
    <property type="match status" value="1"/>
</dbReference>
<keyword evidence="1" id="KW-1015">Disulfide bond</keyword>
<evidence type="ECO:0000256" key="2">
    <source>
        <dbReference type="ARBA" id="ARBA00023180"/>
    </source>
</evidence>
<dbReference type="InterPro" id="IPR001846">
    <property type="entry name" value="VWF_type-D"/>
</dbReference>
<evidence type="ECO:0000313" key="4">
    <source>
        <dbReference type="EMBL" id="KAH0631333.1"/>
    </source>
</evidence>
<organism evidence="4 5">
    <name type="scientific">Phrynosoma platyrhinos</name>
    <name type="common">Desert horned lizard</name>
    <dbReference type="NCBI Taxonomy" id="52577"/>
    <lineage>
        <taxon>Eukaryota</taxon>
        <taxon>Metazoa</taxon>
        <taxon>Chordata</taxon>
        <taxon>Craniata</taxon>
        <taxon>Vertebrata</taxon>
        <taxon>Euteleostomi</taxon>
        <taxon>Lepidosauria</taxon>
        <taxon>Squamata</taxon>
        <taxon>Bifurcata</taxon>
        <taxon>Unidentata</taxon>
        <taxon>Episquamata</taxon>
        <taxon>Toxicofera</taxon>
        <taxon>Iguania</taxon>
        <taxon>Phrynosomatidae</taxon>
        <taxon>Phrynosomatinae</taxon>
        <taxon>Phrynosoma</taxon>
    </lineage>
</organism>
<dbReference type="EMBL" id="JAIPUX010000035">
    <property type="protein sequence ID" value="KAH0631333.1"/>
    <property type="molecule type" value="Genomic_DNA"/>
</dbReference>
<dbReference type="InterPro" id="IPR050780">
    <property type="entry name" value="Mucin_vWF_Thrombospondin_sf"/>
</dbReference>
<evidence type="ECO:0000313" key="5">
    <source>
        <dbReference type="Proteomes" id="UP000826234"/>
    </source>
</evidence>
<dbReference type="PANTHER" id="PTHR11339">
    <property type="entry name" value="EXTRACELLULAR MATRIX GLYCOPROTEIN RELATED"/>
    <property type="match status" value="1"/>
</dbReference>
<name>A0ABQ7TNS3_PHRPL</name>